<dbReference type="InterPro" id="IPR036305">
    <property type="entry name" value="RGS_sf"/>
</dbReference>
<dbReference type="Proteomes" id="UP001283361">
    <property type="component" value="Unassembled WGS sequence"/>
</dbReference>
<name>A0AAE0ZPV6_9GAST</name>
<evidence type="ECO:0000313" key="4">
    <source>
        <dbReference type="EMBL" id="KAK3773260.1"/>
    </source>
</evidence>
<evidence type="ECO:0000256" key="2">
    <source>
        <dbReference type="SAM" id="MobiDB-lite"/>
    </source>
</evidence>
<dbReference type="InterPro" id="IPR044926">
    <property type="entry name" value="RGS_subdomain_2"/>
</dbReference>
<gene>
    <name evidence="4" type="ORF">RRG08_050465</name>
</gene>
<evidence type="ECO:0000259" key="3">
    <source>
        <dbReference type="Pfam" id="PF00615"/>
    </source>
</evidence>
<dbReference type="Pfam" id="PF00615">
    <property type="entry name" value="RGS"/>
    <property type="match status" value="1"/>
</dbReference>
<dbReference type="AlphaFoldDB" id="A0AAE0ZPV6"/>
<dbReference type="InterPro" id="IPR016137">
    <property type="entry name" value="RGS"/>
</dbReference>
<protein>
    <recommendedName>
        <fullName evidence="3">RGS domain-containing protein</fullName>
    </recommendedName>
</protein>
<evidence type="ECO:0000313" key="5">
    <source>
        <dbReference type="Proteomes" id="UP001283361"/>
    </source>
</evidence>
<comment type="caution">
    <text evidence="4">The sequence shown here is derived from an EMBL/GenBank/DDBJ whole genome shotgun (WGS) entry which is preliminary data.</text>
</comment>
<keyword evidence="5" id="KW-1185">Reference proteome</keyword>
<feature type="coiled-coil region" evidence="1">
    <location>
        <begin position="33"/>
        <end position="66"/>
    </location>
</feature>
<dbReference type="EMBL" id="JAWDGP010003549">
    <property type="protein sequence ID" value="KAK3773260.1"/>
    <property type="molecule type" value="Genomic_DNA"/>
</dbReference>
<dbReference type="SUPFAM" id="SSF48097">
    <property type="entry name" value="Regulator of G-protein signaling, RGS"/>
    <property type="match status" value="1"/>
</dbReference>
<evidence type="ECO:0000256" key="1">
    <source>
        <dbReference type="SAM" id="Coils"/>
    </source>
</evidence>
<dbReference type="Gene3D" id="1.10.167.10">
    <property type="entry name" value="Regulator of G-protein Signalling 4, domain 2"/>
    <property type="match status" value="1"/>
</dbReference>
<reference evidence="4" key="1">
    <citation type="journal article" date="2023" name="G3 (Bethesda)">
        <title>A reference genome for the long-term kleptoplast-retaining sea slug Elysia crispata morphotype clarki.</title>
        <authorList>
            <person name="Eastman K.E."/>
            <person name="Pendleton A.L."/>
            <person name="Shaikh M.A."/>
            <person name="Suttiyut T."/>
            <person name="Ogas R."/>
            <person name="Tomko P."/>
            <person name="Gavelis G."/>
            <person name="Widhalm J.R."/>
            <person name="Wisecaver J.H."/>
        </authorList>
    </citation>
    <scope>NUCLEOTIDE SEQUENCE</scope>
    <source>
        <strain evidence="4">ECLA1</strain>
    </source>
</reference>
<keyword evidence="1" id="KW-0175">Coiled coil</keyword>
<accession>A0AAE0ZPV6</accession>
<feature type="domain" description="RGS" evidence="3">
    <location>
        <begin position="109"/>
        <end position="219"/>
    </location>
</feature>
<proteinExistence type="predicted"/>
<feature type="region of interest" description="Disordered" evidence="2">
    <location>
        <begin position="68"/>
        <end position="91"/>
    </location>
</feature>
<sequence length="254" mass="29209">MFAKVKIDIGSVKIHPASTSSERARRLNRALIHADENDLAKRAQKKAEALARRKEIERERRKAIRAAYARQRKAKRKPNTQSSAHTRLNEELPEDVEIGGDRSNRVPTFQDMVENRQVMSMFRKHVTEGDNKEIHNMMQLYNEVESYFALKDGKTKKEAQVGSIAKNYLDPAGKRYTALNNEKVTARIAEEKDRPKSPLLREIQKTILPRMEEVFKEFIMRQAEEFGMDPSDLATMSQSELAMRMGNDQAMMSG</sequence>
<organism evidence="4 5">
    <name type="scientific">Elysia crispata</name>
    <name type="common">lettuce slug</name>
    <dbReference type="NCBI Taxonomy" id="231223"/>
    <lineage>
        <taxon>Eukaryota</taxon>
        <taxon>Metazoa</taxon>
        <taxon>Spiralia</taxon>
        <taxon>Lophotrochozoa</taxon>
        <taxon>Mollusca</taxon>
        <taxon>Gastropoda</taxon>
        <taxon>Heterobranchia</taxon>
        <taxon>Euthyneura</taxon>
        <taxon>Panpulmonata</taxon>
        <taxon>Sacoglossa</taxon>
        <taxon>Placobranchoidea</taxon>
        <taxon>Plakobranchidae</taxon>
        <taxon>Elysia</taxon>
    </lineage>
</organism>